<dbReference type="InterPro" id="IPR036640">
    <property type="entry name" value="ABC1_TM_sf"/>
</dbReference>
<keyword evidence="13" id="KW-1185">Reference proteome</keyword>
<gene>
    <name evidence="12" type="ORF">GB927_013480</name>
</gene>
<feature type="domain" description="ABC transmembrane type-1" evidence="11">
    <location>
        <begin position="133"/>
        <end position="424"/>
    </location>
</feature>
<evidence type="ECO:0000256" key="2">
    <source>
        <dbReference type="ARBA" id="ARBA00005417"/>
    </source>
</evidence>
<feature type="transmembrane region" description="Helical" evidence="9">
    <location>
        <begin position="395"/>
        <end position="415"/>
    </location>
</feature>
<protein>
    <submittedName>
        <fullName evidence="12">ATP-binding cassette domain-containing protein</fullName>
    </submittedName>
</protein>
<reference evidence="12" key="1">
    <citation type="submission" date="2021-07" db="EMBL/GenBank/DDBJ databases">
        <title>Shinella sp. nov., a novel member of the genus Shinella from water.</title>
        <authorList>
            <person name="Deng Y."/>
        </authorList>
    </citation>
    <scope>NUCLEOTIDE SEQUENCE</scope>
    <source>
        <strain evidence="12">CPCC 100929</strain>
    </source>
</reference>
<comment type="subcellular location">
    <subcellularLocation>
        <location evidence="1">Cell membrane</location>
        <topology evidence="1">Multi-pass membrane protein</topology>
    </subcellularLocation>
</comment>
<feature type="transmembrane region" description="Helical" evidence="9">
    <location>
        <begin position="180"/>
        <end position="201"/>
    </location>
</feature>
<keyword evidence="6 9" id="KW-1133">Transmembrane helix</keyword>
<dbReference type="SMART" id="SM00382">
    <property type="entry name" value="AAA"/>
    <property type="match status" value="1"/>
</dbReference>
<dbReference type="PROSITE" id="PS50893">
    <property type="entry name" value="ABC_TRANSPORTER_2"/>
    <property type="match status" value="1"/>
</dbReference>
<dbReference type="InterPro" id="IPR003593">
    <property type="entry name" value="AAA+_ATPase"/>
</dbReference>
<comment type="caution">
    <text evidence="12">The sequence shown here is derived from an EMBL/GenBank/DDBJ whole genome shotgun (WGS) entry which is preliminary data.</text>
</comment>
<evidence type="ECO:0000259" key="10">
    <source>
        <dbReference type="PROSITE" id="PS50893"/>
    </source>
</evidence>
<dbReference type="Pfam" id="PF00664">
    <property type="entry name" value="ABC_membrane"/>
    <property type="match status" value="1"/>
</dbReference>
<evidence type="ECO:0000256" key="8">
    <source>
        <dbReference type="SAM" id="MobiDB-lite"/>
    </source>
</evidence>
<keyword evidence="7 9" id="KW-0472">Membrane</keyword>
<evidence type="ECO:0000256" key="4">
    <source>
        <dbReference type="ARBA" id="ARBA00022741"/>
    </source>
</evidence>
<accession>A0ABT1R798</accession>
<keyword evidence="4" id="KW-0547">Nucleotide-binding</keyword>
<dbReference type="Pfam" id="PF00005">
    <property type="entry name" value="ABC_tran"/>
    <property type="match status" value="1"/>
</dbReference>
<comment type="similarity">
    <text evidence="2">Belongs to the ABC transporter superfamily.</text>
</comment>
<evidence type="ECO:0000256" key="9">
    <source>
        <dbReference type="SAM" id="Phobius"/>
    </source>
</evidence>
<feature type="region of interest" description="Disordered" evidence="8">
    <location>
        <begin position="1"/>
        <end position="49"/>
    </location>
</feature>
<dbReference type="PROSITE" id="PS50929">
    <property type="entry name" value="ABC_TM1F"/>
    <property type="match status" value="1"/>
</dbReference>
<evidence type="ECO:0000259" key="11">
    <source>
        <dbReference type="PROSITE" id="PS50929"/>
    </source>
</evidence>
<evidence type="ECO:0000256" key="1">
    <source>
        <dbReference type="ARBA" id="ARBA00004651"/>
    </source>
</evidence>
<organism evidence="12 13">
    <name type="scientific">Shinella lacus</name>
    <dbReference type="NCBI Taxonomy" id="2654216"/>
    <lineage>
        <taxon>Bacteria</taxon>
        <taxon>Pseudomonadati</taxon>
        <taxon>Pseudomonadota</taxon>
        <taxon>Alphaproteobacteria</taxon>
        <taxon>Hyphomicrobiales</taxon>
        <taxon>Rhizobiaceae</taxon>
        <taxon>Shinella</taxon>
    </lineage>
</organism>
<dbReference type="InterPro" id="IPR039421">
    <property type="entry name" value="Type_1_exporter"/>
</dbReference>
<name>A0ABT1R798_9HYPH</name>
<feature type="transmembrane region" description="Helical" evidence="9">
    <location>
        <begin position="132"/>
        <end position="153"/>
    </location>
</feature>
<evidence type="ECO:0000313" key="12">
    <source>
        <dbReference type="EMBL" id="MCQ4631059.1"/>
    </source>
</evidence>
<evidence type="ECO:0000256" key="7">
    <source>
        <dbReference type="ARBA" id="ARBA00023136"/>
    </source>
</evidence>
<sequence>MPSSSPGAASTPTSGPASPAASSPTTPKRKWRRSNRTEDTPFQQKGCLHNSSYPRARAKVVHVENGRRSSPPFQSLICPPPKTAYIGGMIFRTLFSWFENWIQPFARRDDLRPPQGLLAFIWFYVSQAKAPFAAMLVLGGITAGIEAATFWFVGRLVDILATVKPGDGWSGLIAAHGPELLLMLGLIGLVRFVVTFLTALVDQQVITPGFYNLVRWQSYVHVARQSLSFFQNDFSGRIVTKVWSAGQATGDVITSFMESIWFVTIYTASTLVLLGGLDWRLAAVLAVWLLVFSVLARYFVPRIREHSRQTAEAASMLSGRMVDAYSNIQTLKLFGRDDANDRYMRNGFDIFQTTTLNFTRFLTGVRASMALVSGLMIVAMAVLSIHLWLGGIASSGAVAFTMALVLRLNFLLNRLMTQLNSIMRNIGTIQNSADLISQPIGLVDVPDATEMKVTRPEIRFENVRFHYGRQSGVIDDLTLSIRPGEKVGIVGRSGAGKSTLVNLLLRFYDLEGGRILVGGENIARVTQESLRANIGMVSQDTALLHRSIRDNILFGNPDATEAEVIEAAKKAEAHDFILSLEDQRGRTGYDAHVGERGVKLSGGQRQRIAIARVMLKDAPILVLDEATSALDSEVEAAIQSNLERLMRGKTVLAIAHRLSTIAALDRLIVMDRGSIVEEGTHAELVSRGGLYADLWSRQSGGFLGHEEAAQ</sequence>
<dbReference type="PROSITE" id="PS00211">
    <property type="entry name" value="ABC_TRANSPORTER_1"/>
    <property type="match status" value="1"/>
</dbReference>
<dbReference type="Gene3D" id="3.40.50.300">
    <property type="entry name" value="P-loop containing nucleotide triphosphate hydrolases"/>
    <property type="match status" value="1"/>
</dbReference>
<evidence type="ECO:0000313" key="13">
    <source>
        <dbReference type="Proteomes" id="UP000996601"/>
    </source>
</evidence>
<dbReference type="InterPro" id="IPR003439">
    <property type="entry name" value="ABC_transporter-like_ATP-bd"/>
</dbReference>
<dbReference type="CDD" id="cd07346">
    <property type="entry name" value="ABC_6TM_exporters"/>
    <property type="match status" value="1"/>
</dbReference>
<keyword evidence="5 12" id="KW-0067">ATP-binding</keyword>
<dbReference type="PANTHER" id="PTHR24221:SF203">
    <property type="entry name" value="ATP-BINDING_PERMEASE FUSION ABC TRANSPORTER-RELATED"/>
    <property type="match status" value="1"/>
</dbReference>
<dbReference type="PANTHER" id="PTHR24221">
    <property type="entry name" value="ATP-BINDING CASSETTE SUB-FAMILY B"/>
    <property type="match status" value="1"/>
</dbReference>
<proteinExistence type="inferred from homology"/>
<dbReference type="InterPro" id="IPR011527">
    <property type="entry name" value="ABC1_TM_dom"/>
</dbReference>
<dbReference type="EMBL" id="WHSB02000004">
    <property type="protein sequence ID" value="MCQ4631059.1"/>
    <property type="molecule type" value="Genomic_DNA"/>
</dbReference>
<feature type="domain" description="ABC transporter" evidence="10">
    <location>
        <begin position="458"/>
        <end position="697"/>
    </location>
</feature>
<evidence type="ECO:0000256" key="3">
    <source>
        <dbReference type="ARBA" id="ARBA00022692"/>
    </source>
</evidence>
<dbReference type="Proteomes" id="UP000996601">
    <property type="component" value="Unassembled WGS sequence"/>
</dbReference>
<feature type="transmembrane region" description="Helical" evidence="9">
    <location>
        <begin position="283"/>
        <end position="300"/>
    </location>
</feature>
<dbReference type="Gene3D" id="1.20.1560.10">
    <property type="entry name" value="ABC transporter type 1, transmembrane domain"/>
    <property type="match status" value="1"/>
</dbReference>
<keyword evidence="3 9" id="KW-0812">Transmembrane</keyword>
<feature type="transmembrane region" description="Helical" evidence="9">
    <location>
        <begin position="260"/>
        <end position="277"/>
    </location>
</feature>
<feature type="transmembrane region" description="Helical" evidence="9">
    <location>
        <begin position="369"/>
        <end position="389"/>
    </location>
</feature>
<dbReference type="SUPFAM" id="SSF90123">
    <property type="entry name" value="ABC transporter transmembrane region"/>
    <property type="match status" value="1"/>
</dbReference>
<feature type="compositionally biased region" description="Low complexity" evidence="8">
    <location>
        <begin position="1"/>
        <end position="26"/>
    </location>
</feature>
<dbReference type="InterPro" id="IPR017871">
    <property type="entry name" value="ABC_transporter-like_CS"/>
</dbReference>
<dbReference type="SUPFAM" id="SSF52540">
    <property type="entry name" value="P-loop containing nucleoside triphosphate hydrolases"/>
    <property type="match status" value="1"/>
</dbReference>
<evidence type="ECO:0000256" key="5">
    <source>
        <dbReference type="ARBA" id="ARBA00022840"/>
    </source>
</evidence>
<dbReference type="GO" id="GO:0005524">
    <property type="term" value="F:ATP binding"/>
    <property type="evidence" value="ECO:0007669"/>
    <property type="project" value="UniProtKB-KW"/>
</dbReference>
<dbReference type="InterPro" id="IPR027417">
    <property type="entry name" value="P-loop_NTPase"/>
</dbReference>
<evidence type="ECO:0000256" key="6">
    <source>
        <dbReference type="ARBA" id="ARBA00022989"/>
    </source>
</evidence>